<protein>
    <submittedName>
        <fullName evidence="1">Uncharacterized protein</fullName>
    </submittedName>
</protein>
<evidence type="ECO:0000313" key="1">
    <source>
        <dbReference type="EMBL" id="XDQ59303.1"/>
    </source>
</evidence>
<name>A0AB39RZ71_9ACTN</name>
<dbReference type="AlphaFoldDB" id="A0AB39RZ71"/>
<organism evidence="1">
    <name type="scientific">Streptomyces sp. R41</name>
    <dbReference type="NCBI Taxonomy" id="3238632"/>
    <lineage>
        <taxon>Bacteria</taxon>
        <taxon>Bacillati</taxon>
        <taxon>Actinomycetota</taxon>
        <taxon>Actinomycetes</taxon>
        <taxon>Kitasatosporales</taxon>
        <taxon>Streptomycetaceae</taxon>
        <taxon>Streptomyces</taxon>
    </lineage>
</organism>
<proteinExistence type="predicted"/>
<dbReference type="EMBL" id="CP163443">
    <property type="protein sequence ID" value="XDQ59303.1"/>
    <property type="molecule type" value="Genomic_DNA"/>
</dbReference>
<accession>A0AB39RZ71</accession>
<sequence length="52" mass="5600">MDAVVRGDVRTLWSVVFIDMTVASAIDADVLEVTGDQAAAQRFFTLFGLPPS</sequence>
<gene>
    <name evidence="1" type="ORF">AB5J53_04085</name>
</gene>
<dbReference type="RefSeq" id="WP_369252941.1">
    <property type="nucleotide sequence ID" value="NZ_CP163443.1"/>
</dbReference>
<reference evidence="1" key="1">
    <citation type="submission" date="2024-07" db="EMBL/GenBank/DDBJ databases">
        <authorList>
            <person name="Yu S.T."/>
        </authorList>
    </citation>
    <scope>NUCLEOTIDE SEQUENCE</scope>
    <source>
        <strain evidence="1">R41</strain>
    </source>
</reference>